<keyword evidence="3" id="KW-1185">Reference proteome</keyword>
<feature type="transmembrane region" description="Helical" evidence="1">
    <location>
        <begin position="125"/>
        <end position="143"/>
    </location>
</feature>
<keyword evidence="1" id="KW-0472">Membrane</keyword>
<organism evidence="2 3">
    <name type="scientific">Leptospira biflexa serovar Patoc (strain Patoc 1 / ATCC 23582 / Paris)</name>
    <dbReference type="NCBI Taxonomy" id="456481"/>
    <lineage>
        <taxon>Bacteria</taxon>
        <taxon>Pseudomonadati</taxon>
        <taxon>Spirochaetota</taxon>
        <taxon>Spirochaetia</taxon>
        <taxon>Leptospirales</taxon>
        <taxon>Leptospiraceae</taxon>
        <taxon>Leptospira</taxon>
    </lineage>
</organism>
<gene>
    <name evidence="2" type="ordered locus">LEPBI_I2007</name>
</gene>
<dbReference type="HOGENOM" id="CLU_1729101_0_0_12"/>
<dbReference type="STRING" id="456481.LEPBI_I2007"/>
<accession>B0SSL9</accession>
<reference evidence="2 3" key="1">
    <citation type="journal article" date="2008" name="PLoS ONE">
        <title>Genome sequence of the saprophyte Leptospira biflexa provides insights into the evolution of Leptospira and the pathogenesis of leptospirosis.</title>
        <authorList>
            <person name="Picardeau M."/>
            <person name="Bulach D.M."/>
            <person name="Bouchier C."/>
            <person name="Zuerner R.L."/>
            <person name="Zidane N."/>
            <person name="Wilson P.J."/>
            <person name="Creno S."/>
            <person name="Kuczek E.S."/>
            <person name="Bommezzadri S."/>
            <person name="Davis J.C."/>
            <person name="McGrath A."/>
            <person name="Johnson M.J."/>
            <person name="Boursaux-Eude C."/>
            <person name="Seemann T."/>
            <person name="Rouy Z."/>
            <person name="Coppel R.L."/>
            <person name="Rood J.I."/>
            <person name="Lajus A."/>
            <person name="Davies J.K."/>
            <person name="Medigue C."/>
            <person name="Adler B."/>
        </authorList>
    </citation>
    <scope>NUCLEOTIDE SEQUENCE [LARGE SCALE GENOMIC DNA]</scope>
    <source>
        <strain evidence="3">Patoc 1 / ATCC 23582 / Paris</strain>
    </source>
</reference>
<dbReference type="KEGG" id="lbi:LEPBI_I2007"/>
<evidence type="ECO:0000256" key="1">
    <source>
        <dbReference type="SAM" id="Phobius"/>
    </source>
</evidence>
<keyword evidence="1" id="KW-0812">Transmembrane</keyword>
<sequence length="151" mass="17965">MVVFIFCGFWHGASWNFLIWGLFHGFFLILERTRFSNAFNLIPTFLKLLITFGLVNVGWVFFRIETTTDAFDFFEVMFGKNGLQQNQIISSFDLRWVLCIVIAIFFSRSWNFYSRLNEIPILKNMFVVVVFIVTIICLLANNYNPFIYFRF</sequence>
<feature type="transmembrane region" description="Helical" evidence="1">
    <location>
        <begin position="94"/>
        <end position="113"/>
    </location>
</feature>
<proteinExistence type="predicted"/>
<dbReference type="EMBL" id="CP000786">
    <property type="protein sequence ID" value="ABZ98109.1"/>
    <property type="molecule type" value="Genomic_DNA"/>
</dbReference>
<keyword evidence="1" id="KW-1133">Transmembrane helix</keyword>
<feature type="transmembrane region" description="Helical" evidence="1">
    <location>
        <begin position="42"/>
        <end position="62"/>
    </location>
</feature>
<evidence type="ECO:0000313" key="2">
    <source>
        <dbReference type="EMBL" id="ABZ98109.1"/>
    </source>
</evidence>
<protein>
    <submittedName>
        <fullName evidence="2">Uncharacterized protein</fullName>
    </submittedName>
</protein>
<evidence type="ECO:0000313" key="3">
    <source>
        <dbReference type="Proteomes" id="UP000001847"/>
    </source>
</evidence>
<name>B0SSL9_LEPBP</name>
<dbReference type="AlphaFoldDB" id="B0SSL9"/>
<feature type="transmembrane region" description="Helical" evidence="1">
    <location>
        <begin position="12"/>
        <end position="30"/>
    </location>
</feature>
<dbReference type="Proteomes" id="UP000001847">
    <property type="component" value="Chromosome I"/>
</dbReference>